<evidence type="ECO:0000256" key="1">
    <source>
        <dbReference type="SAM" id="SignalP"/>
    </source>
</evidence>
<accession>A0A6I8Q999</accession>
<reference evidence="2" key="1">
    <citation type="journal article" date="2010" name="Science">
        <title>The genome of the Western clawed frog Xenopus tropicalis.</title>
        <authorList>
            <person name="Hellsten U."/>
            <person name="Harland R.M."/>
            <person name="Gilchrist M.J."/>
            <person name="Hendrix D."/>
            <person name="Jurka J."/>
            <person name="Kapitonov V."/>
            <person name="Ovcharenko I."/>
            <person name="Putnam N.H."/>
            <person name="Shu S."/>
            <person name="Taher L."/>
            <person name="Blitz I.L."/>
            <person name="Blumberg B."/>
            <person name="Dichmann D.S."/>
            <person name="Dubchak I."/>
            <person name="Amaya E."/>
            <person name="Detter J.C."/>
            <person name="Fletcher R."/>
            <person name="Gerhard D.S."/>
            <person name="Goodstein D."/>
            <person name="Graves T."/>
            <person name="Grigoriev I.V."/>
            <person name="Grimwood J."/>
            <person name="Kawashima T."/>
            <person name="Lindquist E."/>
            <person name="Lucas S.M."/>
            <person name="Mead P.E."/>
            <person name="Mitros T."/>
            <person name="Ogino H."/>
            <person name="Ohta Y."/>
            <person name="Poliakov A.V."/>
            <person name="Pollet N."/>
            <person name="Robert J."/>
            <person name="Salamov A."/>
            <person name="Sater A.K."/>
            <person name="Schmutz J."/>
            <person name="Terry A."/>
            <person name="Vize P.D."/>
            <person name="Warren W.C."/>
            <person name="Wells D."/>
            <person name="Wills A."/>
            <person name="Wilson R.K."/>
            <person name="Zimmerman L.B."/>
            <person name="Zorn A.M."/>
            <person name="Grainger R."/>
            <person name="Grammer T."/>
            <person name="Khokha M.K."/>
            <person name="Richardson P.M."/>
            <person name="Rokhsar D.S."/>
        </authorList>
    </citation>
    <scope>NUCLEOTIDE SEQUENCE [LARGE SCALE GENOMIC DNA]</scope>
    <source>
        <strain evidence="2">Nigerian</strain>
    </source>
</reference>
<proteinExistence type="predicted"/>
<keyword evidence="1" id="KW-0732">Signal</keyword>
<name>A0A6I8Q999_XENTR</name>
<feature type="chain" id="PRO_5030724625" evidence="1">
    <location>
        <begin position="30"/>
        <end position="157"/>
    </location>
</feature>
<protein>
    <submittedName>
        <fullName evidence="2">Uncharacterized protein</fullName>
    </submittedName>
</protein>
<dbReference type="Ensembl" id="ENSXETT00000064134">
    <property type="protein sequence ID" value="ENSXETP00000065069"/>
    <property type="gene ID" value="ENSXETG00000032026"/>
</dbReference>
<dbReference type="InParanoid" id="A0A6I8Q999"/>
<feature type="signal peptide" evidence="1">
    <location>
        <begin position="1"/>
        <end position="29"/>
    </location>
</feature>
<evidence type="ECO:0000313" key="2">
    <source>
        <dbReference type="Ensembl" id="ENSXETP00000065069"/>
    </source>
</evidence>
<sequence>MLFYRLACTRNLLCSVAIVAAVCWTMCSARSLPDIPELWRTEPTGGDGNLALTLDICDLIEVLYSSSTPQNFPTMPQVTTNTSQILKNYKEDLLASFFFQGRQKRQAQVGYNVNSFGLRFGKRATKLKNRNSLKPQFGSKNQFSIPLNALRHAFCVE</sequence>
<dbReference type="AlphaFoldDB" id="A0A6I8Q999"/>
<reference evidence="2" key="2">
    <citation type="submission" date="2020-05" db="UniProtKB">
        <authorList>
            <consortium name="Ensembl"/>
        </authorList>
    </citation>
    <scope>IDENTIFICATION</scope>
</reference>
<dbReference type="GeneTree" id="ENSGT01010000229244"/>
<organism evidence="2">
    <name type="scientific">Xenopus tropicalis</name>
    <name type="common">Western clawed frog</name>
    <name type="synonym">Silurana tropicalis</name>
    <dbReference type="NCBI Taxonomy" id="8364"/>
    <lineage>
        <taxon>Eukaryota</taxon>
        <taxon>Metazoa</taxon>
        <taxon>Chordata</taxon>
        <taxon>Craniata</taxon>
        <taxon>Vertebrata</taxon>
        <taxon>Euteleostomi</taxon>
        <taxon>Amphibia</taxon>
        <taxon>Batrachia</taxon>
        <taxon>Anura</taxon>
        <taxon>Pipoidea</taxon>
        <taxon>Pipidae</taxon>
        <taxon>Xenopodinae</taxon>
        <taxon>Xenopus</taxon>
        <taxon>Silurana</taxon>
    </lineage>
</organism>